<dbReference type="EMBL" id="GL732550">
    <property type="protein sequence ID" value="EFX79848.1"/>
    <property type="molecule type" value="Genomic_DNA"/>
</dbReference>
<proteinExistence type="predicted"/>
<organism evidence="1 2">
    <name type="scientific">Daphnia pulex</name>
    <name type="common">Water flea</name>
    <dbReference type="NCBI Taxonomy" id="6669"/>
    <lineage>
        <taxon>Eukaryota</taxon>
        <taxon>Metazoa</taxon>
        <taxon>Ecdysozoa</taxon>
        <taxon>Arthropoda</taxon>
        <taxon>Crustacea</taxon>
        <taxon>Branchiopoda</taxon>
        <taxon>Diplostraca</taxon>
        <taxon>Cladocera</taxon>
        <taxon>Anomopoda</taxon>
        <taxon>Daphniidae</taxon>
        <taxon>Daphnia</taxon>
    </lineage>
</organism>
<accession>E9GL58</accession>
<dbReference type="KEGG" id="dpx:DAPPUDRAFT_104063"/>
<dbReference type="AlphaFoldDB" id="E9GL58"/>
<sequence>MGPGFIYAQGGWGVFYSSIGPDDKESESMKQQDVAIRSGGCHSCEYSTCLANKRGSAKVSLLRGMLNWPCSCQELLNGKGLTSCGQPPASGLHAGLSGSSQGEVTRRCQQQAEEQKYETSQGGGCAGSEVVVSQAITRVLHGNFQSLEWQG</sequence>
<gene>
    <name evidence="1" type="ORF">DAPPUDRAFT_104063</name>
</gene>
<reference evidence="1 2" key="1">
    <citation type="journal article" date="2011" name="Science">
        <title>The ecoresponsive genome of Daphnia pulex.</title>
        <authorList>
            <person name="Colbourne J.K."/>
            <person name="Pfrender M.E."/>
            <person name="Gilbert D."/>
            <person name="Thomas W.K."/>
            <person name="Tucker A."/>
            <person name="Oakley T.H."/>
            <person name="Tokishita S."/>
            <person name="Aerts A."/>
            <person name="Arnold G.J."/>
            <person name="Basu M.K."/>
            <person name="Bauer D.J."/>
            <person name="Caceres C.E."/>
            <person name="Carmel L."/>
            <person name="Casola C."/>
            <person name="Choi J.H."/>
            <person name="Detter J.C."/>
            <person name="Dong Q."/>
            <person name="Dusheyko S."/>
            <person name="Eads B.D."/>
            <person name="Frohlich T."/>
            <person name="Geiler-Samerotte K.A."/>
            <person name="Gerlach D."/>
            <person name="Hatcher P."/>
            <person name="Jogdeo S."/>
            <person name="Krijgsveld J."/>
            <person name="Kriventseva E.V."/>
            <person name="Kultz D."/>
            <person name="Laforsch C."/>
            <person name="Lindquist E."/>
            <person name="Lopez J."/>
            <person name="Manak J.R."/>
            <person name="Muller J."/>
            <person name="Pangilinan J."/>
            <person name="Patwardhan R.P."/>
            <person name="Pitluck S."/>
            <person name="Pritham E.J."/>
            <person name="Rechtsteiner A."/>
            <person name="Rho M."/>
            <person name="Rogozin I.B."/>
            <person name="Sakarya O."/>
            <person name="Salamov A."/>
            <person name="Schaack S."/>
            <person name="Shapiro H."/>
            <person name="Shiga Y."/>
            <person name="Skalitzky C."/>
            <person name="Smith Z."/>
            <person name="Souvorov A."/>
            <person name="Sung W."/>
            <person name="Tang Z."/>
            <person name="Tsuchiya D."/>
            <person name="Tu H."/>
            <person name="Vos H."/>
            <person name="Wang M."/>
            <person name="Wolf Y.I."/>
            <person name="Yamagata H."/>
            <person name="Yamada T."/>
            <person name="Ye Y."/>
            <person name="Shaw J.R."/>
            <person name="Andrews J."/>
            <person name="Crease T.J."/>
            <person name="Tang H."/>
            <person name="Lucas S.M."/>
            <person name="Robertson H.M."/>
            <person name="Bork P."/>
            <person name="Koonin E.V."/>
            <person name="Zdobnov E.M."/>
            <person name="Grigoriev I.V."/>
            <person name="Lynch M."/>
            <person name="Boore J.L."/>
        </authorList>
    </citation>
    <scope>NUCLEOTIDE SEQUENCE [LARGE SCALE GENOMIC DNA]</scope>
</reference>
<dbReference type="InParanoid" id="E9GL58"/>
<keyword evidence="2" id="KW-1185">Reference proteome</keyword>
<dbReference type="HOGENOM" id="CLU_1733335_0_0_1"/>
<evidence type="ECO:0000313" key="1">
    <source>
        <dbReference type="EMBL" id="EFX79848.1"/>
    </source>
</evidence>
<dbReference type="Proteomes" id="UP000000305">
    <property type="component" value="Unassembled WGS sequence"/>
</dbReference>
<evidence type="ECO:0000313" key="2">
    <source>
        <dbReference type="Proteomes" id="UP000000305"/>
    </source>
</evidence>
<protein>
    <submittedName>
        <fullName evidence="1">Uncharacterized protein</fullName>
    </submittedName>
</protein>
<name>E9GL58_DAPPU</name>